<comment type="caution">
    <text evidence="2">The sequence shown here is derived from an EMBL/GenBank/DDBJ whole genome shotgun (WGS) entry which is preliminary data.</text>
</comment>
<accession>A0A939DFF9</accession>
<proteinExistence type="predicted"/>
<reference evidence="2" key="1">
    <citation type="submission" date="2021-02" db="EMBL/GenBank/DDBJ databases">
        <title>PHA producing bacteria isolated from coastal sediment in Guangdong, Shenzhen.</title>
        <authorList>
            <person name="Zheng W."/>
            <person name="Yu S."/>
            <person name="Huang Y."/>
        </authorList>
    </citation>
    <scope>NUCLEOTIDE SEQUENCE</scope>
    <source>
        <strain evidence="2">TN14-10</strain>
    </source>
</reference>
<dbReference type="RefSeq" id="WP_206559971.1">
    <property type="nucleotide sequence ID" value="NZ_JAFKCZ010000005.1"/>
</dbReference>
<evidence type="ECO:0000256" key="1">
    <source>
        <dbReference type="SAM" id="Phobius"/>
    </source>
</evidence>
<feature type="transmembrane region" description="Helical" evidence="1">
    <location>
        <begin position="59"/>
        <end position="83"/>
    </location>
</feature>
<dbReference type="AlphaFoldDB" id="A0A939DFF9"/>
<keyword evidence="1" id="KW-0812">Transmembrane</keyword>
<organism evidence="2 3">
    <name type="scientific">Parahaliea mediterranea</name>
    <dbReference type="NCBI Taxonomy" id="651086"/>
    <lineage>
        <taxon>Bacteria</taxon>
        <taxon>Pseudomonadati</taxon>
        <taxon>Pseudomonadota</taxon>
        <taxon>Gammaproteobacteria</taxon>
        <taxon>Cellvibrionales</taxon>
        <taxon>Halieaceae</taxon>
        <taxon>Parahaliea</taxon>
    </lineage>
</organism>
<evidence type="ECO:0008006" key="4">
    <source>
        <dbReference type="Google" id="ProtNLM"/>
    </source>
</evidence>
<dbReference type="Proteomes" id="UP000664303">
    <property type="component" value="Unassembled WGS sequence"/>
</dbReference>
<evidence type="ECO:0000313" key="3">
    <source>
        <dbReference type="Proteomes" id="UP000664303"/>
    </source>
</evidence>
<feature type="transmembrane region" description="Helical" evidence="1">
    <location>
        <begin position="95"/>
        <end position="114"/>
    </location>
</feature>
<protein>
    <recommendedName>
        <fullName evidence="4">DUF4870 domain-containing protein</fullName>
    </recommendedName>
</protein>
<keyword evidence="1" id="KW-0472">Membrane</keyword>
<gene>
    <name evidence="2" type="ORF">JYP50_07990</name>
</gene>
<keyword evidence="1" id="KW-1133">Transmembrane helix</keyword>
<name>A0A939DFF9_9GAMM</name>
<feature type="transmembrane region" description="Helical" evidence="1">
    <location>
        <begin position="20"/>
        <end position="47"/>
    </location>
</feature>
<evidence type="ECO:0000313" key="2">
    <source>
        <dbReference type="EMBL" id="MBN7796527.1"/>
    </source>
</evidence>
<sequence length="133" mass="14207">MSAVAIDHSPGKSASGRGVAVIVYGLLLGSILTLVTAPLGAALACLWRRRSAAWVATHLRFQIATVCWAVAGLLLGGVLWWWLGRQGLAAEWAWTLGYAVFTAQLAWLVGRCAFGLHRLTSNRPVGNLAVEAR</sequence>
<keyword evidence="3" id="KW-1185">Reference proteome</keyword>
<dbReference type="EMBL" id="JAFKCZ010000005">
    <property type="protein sequence ID" value="MBN7796527.1"/>
    <property type="molecule type" value="Genomic_DNA"/>
</dbReference>